<evidence type="ECO:0000313" key="3">
    <source>
        <dbReference type="EMBL" id="GES05205.1"/>
    </source>
</evidence>
<name>A0A5M3W814_9ACTN</name>
<dbReference type="Gene3D" id="1.25.40.10">
    <property type="entry name" value="Tetratricopeptide repeat domain"/>
    <property type="match status" value="1"/>
</dbReference>
<gene>
    <name evidence="3" type="ORF">Acor_72730</name>
</gene>
<sequence length="536" mass="58125">MPALNDSNVVLPIGRISLGAGGVTPNHGIGNVHTFSLLSCWSPEQRPVEIQDMTLVDYFRNLPSSLDEYGESRTVLAAIDQFEDLFTAYPGRSADRVEFMDQLSTVMQEWPTLHVLVTLRDEFYADFLAYEDKLPRLELARERLLPLSAYGAVQAITGPLGGTERFLAPGLVESFVADLSSQRFSDGLGDSVTISTDRVDPIRLQTACSTYWTSLNSDLHQIEAGHLPALSEPREELLAWYRAAVARVAGRLDLSAHLLLAWVSATFLAHDGRARCALEGPAATRGMAHHVPAALERENVLVAHHRLGSRWYGLAHALLAEPVRVALPGGCGDHPQTWRHLAAAEDAWSQGAAAAARYQCTIGLKAATEPMAVIDLHALLGLMADVDSDLPTARSHYAEALNVAKSTQDTARTVNLALAMGRLERKAKQAASAIAWHQQAVDLGPSDPRAFRELGASCYEAGDRREALEAYNASLVLDARSFEALEATTGLLIDLGCDREAVEQAARALSVAPDPVAAARIKELRLVAQRRISQGN</sequence>
<dbReference type="EMBL" id="BLAD01000095">
    <property type="protein sequence ID" value="GES05205.1"/>
    <property type="molecule type" value="Genomic_DNA"/>
</dbReference>
<organism evidence="3 4">
    <name type="scientific">Acrocarpospora corrugata</name>
    <dbReference type="NCBI Taxonomy" id="35763"/>
    <lineage>
        <taxon>Bacteria</taxon>
        <taxon>Bacillati</taxon>
        <taxon>Actinomycetota</taxon>
        <taxon>Actinomycetes</taxon>
        <taxon>Streptosporangiales</taxon>
        <taxon>Streptosporangiaceae</taxon>
        <taxon>Acrocarpospora</taxon>
    </lineage>
</organism>
<accession>A0A5M3W814</accession>
<feature type="repeat" description="TPR" evidence="1">
    <location>
        <begin position="448"/>
        <end position="481"/>
    </location>
</feature>
<dbReference type="InterPro" id="IPR049052">
    <property type="entry name" value="nSTAND1"/>
</dbReference>
<dbReference type="PROSITE" id="PS50005">
    <property type="entry name" value="TPR"/>
    <property type="match status" value="1"/>
</dbReference>
<dbReference type="InterPro" id="IPR019734">
    <property type="entry name" value="TPR_rpt"/>
</dbReference>
<keyword evidence="1" id="KW-0802">TPR repeat</keyword>
<dbReference type="InterPro" id="IPR011990">
    <property type="entry name" value="TPR-like_helical_dom_sf"/>
</dbReference>
<dbReference type="AlphaFoldDB" id="A0A5M3W814"/>
<dbReference type="SUPFAM" id="SSF48452">
    <property type="entry name" value="TPR-like"/>
    <property type="match status" value="1"/>
</dbReference>
<dbReference type="OrthoDB" id="3204522at2"/>
<comment type="caution">
    <text evidence="3">The sequence shown here is derived from an EMBL/GenBank/DDBJ whole genome shotgun (WGS) entry which is preliminary data.</text>
</comment>
<dbReference type="Pfam" id="PF20703">
    <property type="entry name" value="nSTAND1"/>
    <property type="match status" value="1"/>
</dbReference>
<evidence type="ECO:0000256" key="1">
    <source>
        <dbReference type="PROSITE-ProRule" id="PRU00339"/>
    </source>
</evidence>
<dbReference type="Proteomes" id="UP000334990">
    <property type="component" value="Unassembled WGS sequence"/>
</dbReference>
<reference evidence="3 4" key="1">
    <citation type="submission" date="2019-10" db="EMBL/GenBank/DDBJ databases">
        <title>Whole genome shotgun sequence of Acrocarpospora corrugata NBRC 13972.</title>
        <authorList>
            <person name="Ichikawa N."/>
            <person name="Kimura A."/>
            <person name="Kitahashi Y."/>
            <person name="Komaki H."/>
            <person name="Oguchi A."/>
        </authorList>
    </citation>
    <scope>NUCLEOTIDE SEQUENCE [LARGE SCALE GENOMIC DNA]</scope>
    <source>
        <strain evidence="3 4">NBRC 13972</strain>
    </source>
</reference>
<feature type="domain" description="Novel STAND NTPase 1" evidence="2">
    <location>
        <begin position="65"/>
        <end position="182"/>
    </location>
</feature>
<dbReference type="SMART" id="SM00028">
    <property type="entry name" value="TPR"/>
    <property type="match status" value="3"/>
</dbReference>
<evidence type="ECO:0000259" key="2">
    <source>
        <dbReference type="Pfam" id="PF20703"/>
    </source>
</evidence>
<protein>
    <recommendedName>
        <fullName evidence="2">Novel STAND NTPase 1 domain-containing protein</fullName>
    </recommendedName>
</protein>
<keyword evidence="4" id="KW-1185">Reference proteome</keyword>
<proteinExistence type="predicted"/>
<evidence type="ECO:0000313" key="4">
    <source>
        <dbReference type="Proteomes" id="UP000334990"/>
    </source>
</evidence>